<dbReference type="AlphaFoldDB" id="A0A370HNR2"/>
<dbReference type="PANTHER" id="PTHR43877">
    <property type="entry name" value="AMINOALKYLPHOSPHONATE N-ACETYLTRANSFERASE-RELATED-RELATED"/>
    <property type="match status" value="1"/>
</dbReference>
<proteinExistence type="predicted"/>
<dbReference type="Pfam" id="PF00583">
    <property type="entry name" value="Acetyltransf_1"/>
    <property type="match status" value="1"/>
</dbReference>
<dbReference type="GO" id="GO:0047663">
    <property type="term" value="F:aminoglycoside 6'-N-acetyltransferase activity"/>
    <property type="evidence" value="ECO:0007669"/>
    <property type="project" value="UniProtKB-EC"/>
</dbReference>
<gene>
    <name evidence="11" type="ORF">DES45_103429</name>
</gene>
<dbReference type="EC" id="2.3.1.82" evidence="2 9"/>
<dbReference type="PROSITE" id="PS51186">
    <property type="entry name" value="GNAT"/>
    <property type="match status" value="1"/>
</dbReference>
<reference evidence="11 12" key="1">
    <citation type="submission" date="2018-07" db="EMBL/GenBank/DDBJ databases">
        <title>Genomic Encyclopedia of Type Strains, Phase IV (KMG-IV): sequencing the most valuable type-strain genomes for metagenomic binning, comparative biology and taxonomic classification.</title>
        <authorList>
            <person name="Goeker M."/>
        </authorList>
    </citation>
    <scope>NUCLEOTIDE SEQUENCE [LARGE SCALE GENOMIC DNA]</scope>
    <source>
        <strain evidence="11 12">DSM 14364</strain>
    </source>
</reference>
<evidence type="ECO:0000256" key="8">
    <source>
        <dbReference type="ARBA" id="ARBA00048923"/>
    </source>
</evidence>
<dbReference type="InterPro" id="IPR000182">
    <property type="entry name" value="GNAT_dom"/>
</dbReference>
<dbReference type="SUPFAM" id="SSF55729">
    <property type="entry name" value="Acyl-CoA N-acyltransferases (Nat)"/>
    <property type="match status" value="1"/>
</dbReference>
<dbReference type="CDD" id="cd04301">
    <property type="entry name" value="NAT_SF"/>
    <property type="match status" value="1"/>
</dbReference>
<comment type="caution">
    <text evidence="11">The sequence shown here is derived from an EMBL/GenBank/DDBJ whole genome shotgun (WGS) entry which is preliminary data.</text>
</comment>
<dbReference type="Proteomes" id="UP000254925">
    <property type="component" value="Unassembled WGS sequence"/>
</dbReference>
<keyword evidence="6 9" id="KW-0012">Acyltransferase</keyword>
<dbReference type="GO" id="GO:0046677">
    <property type="term" value="P:response to antibiotic"/>
    <property type="evidence" value="ECO:0007669"/>
    <property type="project" value="UniProtKB-KW"/>
</dbReference>
<comment type="function">
    <text evidence="9">Catalyzes the transfer of an acetyl group from acetyl-CoA to the 6'-amino group of aminoglycoside molecules conferring resistance to antibiotics containing the purpurosamine ring.</text>
</comment>
<dbReference type="Gene3D" id="3.40.630.30">
    <property type="match status" value="1"/>
</dbReference>
<name>A0A370HNR2_9HYPH</name>
<dbReference type="NCBIfam" id="NF043067">
    <property type="entry name" value="AAC_6p_group_E"/>
    <property type="match status" value="1"/>
</dbReference>
<dbReference type="RefSeq" id="WP_114769860.1">
    <property type="nucleotide sequence ID" value="NZ_QQBB01000003.1"/>
</dbReference>
<comment type="subunit">
    <text evidence="1 9">Homodimer.</text>
</comment>
<dbReference type="InterPro" id="IPR016181">
    <property type="entry name" value="Acyl_CoA_acyltransferase"/>
</dbReference>
<sequence>MRIEPCRQDTIEEWARLRKALWPDTPVEEHRQETEDLLGQHGRSCAFLAWTSDGRAVGFAEASLREDYVNGCTTSPVAFLEGIYVDPDHRRSGVARVLIAAVEDWAHGLGVSELASDAELHNSVSHRMHVALGFEETERVVYFRKALREN</sequence>
<evidence type="ECO:0000256" key="9">
    <source>
        <dbReference type="PIRNR" id="PIRNR000452"/>
    </source>
</evidence>
<evidence type="ECO:0000313" key="11">
    <source>
        <dbReference type="EMBL" id="RDI60168.1"/>
    </source>
</evidence>
<accession>A0A370HNR2</accession>
<keyword evidence="5 9" id="KW-0046">Antibiotic resistance</keyword>
<dbReference type="EMBL" id="QQBB01000003">
    <property type="protein sequence ID" value="RDI60168.1"/>
    <property type="molecule type" value="Genomic_DNA"/>
</dbReference>
<evidence type="ECO:0000256" key="2">
    <source>
        <dbReference type="ARBA" id="ARBA00012888"/>
    </source>
</evidence>
<dbReference type="OrthoDB" id="118633at2"/>
<organism evidence="11 12">
    <name type="scientific">Microvirga subterranea</name>
    <dbReference type="NCBI Taxonomy" id="186651"/>
    <lineage>
        <taxon>Bacteria</taxon>
        <taxon>Pseudomonadati</taxon>
        <taxon>Pseudomonadota</taxon>
        <taxon>Alphaproteobacteria</taxon>
        <taxon>Hyphomicrobiales</taxon>
        <taxon>Methylobacteriaceae</taxon>
        <taxon>Microvirga</taxon>
    </lineage>
</organism>
<evidence type="ECO:0000256" key="3">
    <source>
        <dbReference type="ARBA" id="ARBA00017677"/>
    </source>
</evidence>
<comment type="catalytic activity">
    <reaction evidence="8 9">
        <text>kanamycin B + acetyl-CoA = N(6')-acetylkanamycin B + CoA + H(+)</text>
        <dbReference type="Rhea" id="RHEA:16449"/>
        <dbReference type="ChEBI" id="CHEBI:15378"/>
        <dbReference type="ChEBI" id="CHEBI:57287"/>
        <dbReference type="ChEBI" id="CHEBI:57288"/>
        <dbReference type="ChEBI" id="CHEBI:58390"/>
        <dbReference type="ChEBI" id="CHEBI:58549"/>
        <dbReference type="EC" id="2.3.1.82"/>
    </reaction>
</comment>
<evidence type="ECO:0000256" key="4">
    <source>
        <dbReference type="ARBA" id="ARBA00022679"/>
    </source>
</evidence>
<feature type="domain" description="N-acetyltransferase" evidence="10">
    <location>
        <begin position="1"/>
        <end position="150"/>
    </location>
</feature>
<dbReference type="PIRSF" id="PIRSF000452">
    <property type="entry name" value="6-N-acetyltransf"/>
    <property type="match status" value="1"/>
</dbReference>
<keyword evidence="4 9" id="KW-0808">Transferase</keyword>
<evidence type="ECO:0000256" key="7">
    <source>
        <dbReference type="ARBA" id="ARBA00029660"/>
    </source>
</evidence>
<dbReference type="InterPro" id="IPR050832">
    <property type="entry name" value="Bact_Acetyltransf"/>
</dbReference>
<keyword evidence="12" id="KW-1185">Reference proteome</keyword>
<evidence type="ECO:0000256" key="5">
    <source>
        <dbReference type="ARBA" id="ARBA00023251"/>
    </source>
</evidence>
<evidence type="ECO:0000313" key="12">
    <source>
        <dbReference type="Proteomes" id="UP000254925"/>
    </source>
</evidence>
<dbReference type="InterPro" id="IPR024170">
    <property type="entry name" value="Aminoglycoside_N6-AcTrfrase"/>
</dbReference>
<evidence type="ECO:0000256" key="1">
    <source>
        <dbReference type="ARBA" id="ARBA00011738"/>
    </source>
</evidence>
<evidence type="ECO:0000256" key="6">
    <source>
        <dbReference type="ARBA" id="ARBA00023315"/>
    </source>
</evidence>
<evidence type="ECO:0000259" key="10">
    <source>
        <dbReference type="PROSITE" id="PS51186"/>
    </source>
</evidence>
<protein>
    <recommendedName>
        <fullName evidence="3 9">Aminoglycoside N(6')-acetyltransferase type 1</fullName>
        <ecNumber evidence="2 9">2.3.1.82</ecNumber>
    </recommendedName>
    <alternativeName>
        <fullName evidence="7 9">Aminoglycoside resistance protein</fullName>
    </alternativeName>
</protein>